<dbReference type="Proteomes" id="UP000436088">
    <property type="component" value="Unassembled WGS sequence"/>
</dbReference>
<name>A0A6A3B125_HIBSY</name>
<protein>
    <submittedName>
        <fullName evidence="1">Uncharacterized protein</fullName>
    </submittedName>
</protein>
<dbReference type="EMBL" id="VEPZ02000937">
    <property type="protein sequence ID" value="KAE8709045.1"/>
    <property type="molecule type" value="Genomic_DNA"/>
</dbReference>
<organism evidence="1 2">
    <name type="scientific">Hibiscus syriacus</name>
    <name type="common">Rose of Sharon</name>
    <dbReference type="NCBI Taxonomy" id="106335"/>
    <lineage>
        <taxon>Eukaryota</taxon>
        <taxon>Viridiplantae</taxon>
        <taxon>Streptophyta</taxon>
        <taxon>Embryophyta</taxon>
        <taxon>Tracheophyta</taxon>
        <taxon>Spermatophyta</taxon>
        <taxon>Magnoliopsida</taxon>
        <taxon>eudicotyledons</taxon>
        <taxon>Gunneridae</taxon>
        <taxon>Pentapetalae</taxon>
        <taxon>rosids</taxon>
        <taxon>malvids</taxon>
        <taxon>Malvales</taxon>
        <taxon>Malvaceae</taxon>
        <taxon>Malvoideae</taxon>
        <taxon>Hibiscus</taxon>
    </lineage>
</organism>
<comment type="caution">
    <text evidence="1">The sequence shown here is derived from an EMBL/GenBank/DDBJ whole genome shotgun (WGS) entry which is preliminary data.</text>
</comment>
<accession>A0A6A3B125</accession>
<keyword evidence="2" id="KW-1185">Reference proteome</keyword>
<gene>
    <name evidence="1" type="ORF">F3Y22_tig00110332pilonHSYRG00803</name>
</gene>
<reference evidence="1" key="1">
    <citation type="submission" date="2019-09" db="EMBL/GenBank/DDBJ databases">
        <title>Draft genome information of white flower Hibiscus syriacus.</title>
        <authorList>
            <person name="Kim Y.-M."/>
        </authorList>
    </citation>
    <scope>NUCLEOTIDE SEQUENCE [LARGE SCALE GENOMIC DNA]</scope>
    <source>
        <strain evidence="1">YM2019G1</strain>
    </source>
</reference>
<evidence type="ECO:0000313" key="2">
    <source>
        <dbReference type="Proteomes" id="UP000436088"/>
    </source>
</evidence>
<proteinExistence type="predicted"/>
<dbReference type="AlphaFoldDB" id="A0A6A3B125"/>
<evidence type="ECO:0000313" key="1">
    <source>
        <dbReference type="EMBL" id="KAE8709045.1"/>
    </source>
</evidence>
<sequence length="126" mass="13587">MSSWCKNRWHDSFKSIFDVMLCPLEASVSKVCLSKPLASAWYPSPKELLKFNVDGLLGAALGCGASSCSGCVSSFPGFSLVSSRRLIIESDSSLVFISKFSWKIQYAPREVNGDADALAKSGIPCP</sequence>